<dbReference type="AlphaFoldDB" id="A0A931DJY6"/>
<dbReference type="Pfam" id="PF07690">
    <property type="entry name" value="MFS_1"/>
    <property type="match status" value="1"/>
</dbReference>
<gene>
    <name evidence="8" type="ORF">IW256_003600</name>
</gene>
<reference evidence="8" key="1">
    <citation type="submission" date="2020-11" db="EMBL/GenBank/DDBJ databases">
        <title>Sequencing the genomes of 1000 actinobacteria strains.</title>
        <authorList>
            <person name="Klenk H.-P."/>
        </authorList>
    </citation>
    <scope>NUCLEOTIDE SEQUENCE</scope>
    <source>
        <strain evidence="8">DSM 43175</strain>
    </source>
</reference>
<comment type="caution">
    <text evidence="8">The sequence shown here is derived from an EMBL/GenBank/DDBJ whole genome shotgun (WGS) entry which is preliminary data.</text>
</comment>
<accession>A0A931DJY6</accession>
<feature type="transmembrane region" description="Helical" evidence="6">
    <location>
        <begin position="156"/>
        <end position="179"/>
    </location>
</feature>
<dbReference type="GO" id="GO:0005886">
    <property type="term" value="C:plasma membrane"/>
    <property type="evidence" value="ECO:0007669"/>
    <property type="project" value="UniProtKB-SubCell"/>
</dbReference>
<keyword evidence="9" id="KW-1185">Reference proteome</keyword>
<keyword evidence="3 6" id="KW-0812">Transmembrane</keyword>
<evidence type="ECO:0000259" key="7">
    <source>
        <dbReference type="PROSITE" id="PS50850"/>
    </source>
</evidence>
<evidence type="ECO:0000256" key="6">
    <source>
        <dbReference type="SAM" id="Phobius"/>
    </source>
</evidence>
<feature type="transmembrane region" description="Helical" evidence="6">
    <location>
        <begin position="70"/>
        <end position="89"/>
    </location>
</feature>
<dbReference type="InterPro" id="IPR050189">
    <property type="entry name" value="MFS_Efflux_Transporters"/>
</dbReference>
<dbReference type="Proteomes" id="UP000614047">
    <property type="component" value="Unassembled WGS sequence"/>
</dbReference>
<sequence length="397" mass="38931">MPRWLVALALGALIFYTDDYVIAGVLPEISGDLDVSTGAAGQLVTVFSVTVAVAAPVAAIATARLRRRTVLVAAAVAFTAANALAALAPSYPPLVLLRVAAALAAATATPALFSVAAALAPPERIGRYVAVVAFGVTGAIAAGVPAGTWIGGTLGWRATFGAMAVAGALVAAGFAAWLPGSAASAPPPPPPPPLRSQLAILLRPAISLGLAANVTLMLGSMMLLTYLAPFTAGLASAGTGERGVLFAVSGVAGMAGIWAGGRSTDRRGPDRTLAAGVAAFILTMGALAALWALRPVPVVVLLPVVAVWGAAAFWNSPAVQARLHMLAGPVSAQALALNTSGTYLGVALGGAVGGAVIDTAGPALLPLIAGTAGMAALALFVAAARSAAPATAVTARA</sequence>
<feature type="transmembrane region" description="Helical" evidence="6">
    <location>
        <begin position="95"/>
        <end position="116"/>
    </location>
</feature>
<evidence type="ECO:0000313" key="8">
    <source>
        <dbReference type="EMBL" id="MBG6089487.1"/>
    </source>
</evidence>
<dbReference type="Gene3D" id="1.20.1250.20">
    <property type="entry name" value="MFS general substrate transporter like domains"/>
    <property type="match status" value="1"/>
</dbReference>
<feature type="transmembrane region" description="Helical" evidence="6">
    <location>
        <begin position="244"/>
        <end position="261"/>
    </location>
</feature>
<evidence type="ECO:0000256" key="5">
    <source>
        <dbReference type="ARBA" id="ARBA00023136"/>
    </source>
</evidence>
<dbReference type="EMBL" id="JADOUA010000001">
    <property type="protein sequence ID" value="MBG6089487.1"/>
    <property type="molecule type" value="Genomic_DNA"/>
</dbReference>
<dbReference type="InterPro" id="IPR020846">
    <property type="entry name" value="MFS_dom"/>
</dbReference>
<keyword evidence="2" id="KW-1003">Cell membrane</keyword>
<dbReference type="SUPFAM" id="SSF103473">
    <property type="entry name" value="MFS general substrate transporter"/>
    <property type="match status" value="1"/>
</dbReference>
<dbReference type="PANTHER" id="PTHR43124">
    <property type="entry name" value="PURINE EFFLUX PUMP PBUE"/>
    <property type="match status" value="1"/>
</dbReference>
<keyword evidence="4 6" id="KW-1133">Transmembrane helix</keyword>
<feature type="domain" description="Major facilitator superfamily (MFS) profile" evidence="7">
    <location>
        <begin position="4"/>
        <end position="387"/>
    </location>
</feature>
<dbReference type="PROSITE" id="PS50850">
    <property type="entry name" value="MFS"/>
    <property type="match status" value="1"/>
</dbReference>
<proteinExistence type="predicted"/>
<protein>
    <submittedName>
        <fullName evidence="8">MFS family arabinose efflux permease</fullName>
    </submittedName>
</protein>
<feature type="transmembrane region" description="Helical" evidence="6">
    <location>
        <begin position="273"/>
        <end position="292"/>
    </location>
</feature>
<evidence type="ECO:0000313" key="9">
    <source>
        <dbReference type="Proteomes" id="UP000614047"/>
    </source>
</evidence>
<evidence type="ECO:0000256" key="2">
    <source>
        <dbReference type="ARBA" id="ARBA00022475"/>
    </source>
</evidence>
<feature type="transmembrane region" description="Helical" evidence="6">
    <location>
        <begin position="363"/>
        <end position="384"/>
    </location>
</feature>
<evidence type="ECO:0000256" key="1">
    <source>
        <dbReference type="ARBA" id="ARBA00004651"/>
    </source>
</evidence>
<dbReference type="InterPro" id="IPR036259">
    <property type="entry name" value="MFS_trans_sf"/>
</dbReference>
<feature type="transmembrane region" description="Helical" evidence="6">
    <location>
        <begin position="128"/>
        <end position="150"/>
    </location>
</feature>
<dbReference type="GO" id="GO:0022857">
    <property type="term" value="F:transmembrane transporter activity"/>
    <property type="evidence" value="ECO:0007669"/>
    <property type="project" value="InterPro"/>
</dbReference>
<name>A0A931DJY6_9ACTN</name>
<evidence type="ECO:0000256" key="3">
    <source>
        <dbReference type="ARBA" id="ARBA00022692"/>
    </source>
</evidence>
<keyword evidence="5 6" id="KW-0472">Membrane</keyword>
<evidence type="ECO:0000256" key="4">
    <source>
        <dbReference type="ARBA" id="ARBA00022989"/>
    </source>
</evidence>
<dbReference type="InterPro" id="IPR011701">
    <property type="entry name" value="MFS"/>
</dbReference>
<comment type="subcellular location">
    <subcellularLocation>
        <location evidence="1">Cell membrane</location>
        <topology evidence="1">Multi-pass membrane protein</topology>
    </subcellularLocation>
</comment>
<feature type="transmembrane region" description="Helical" evidence="6">
    <location>
        <begin position="200"/>
        <end position="224"/>
    </location>
</feature>
<dbReference type="RefSeq" id="WP_197012088.1">
    <property type="nucleotide sequence ID" value="NZ_BAABES010000004.1"/>
</dbReference>
<feature type="transmembrane region" description="Helical" evidence="6">
    <location>
        <begin position="335"/>
        <end position="357"/>
    </location>
</feature>
<feature type="transmembrane region" description="Helical" evidence="6">
    <location>
        <begin position="298"/>
        <end position="314"/>
    </location>
</feature>
<organism evidence="8 9">
    <name type="scientific">Actinomadura viridis</name>
    <dbReference type="NCBI Taxonomy" id="58110"/>
    <lineage>
        <taxon>Bacteria</taxon>
        <taxon>Bacillati</taxon>
        <taxon>Actinomycetota</taxon>
        <taxon>Actinomycetes</taxon>
        <taxon>Streptosporangiales</taxon>
        <taxon>Thermomonosporaceae</taxon>
        <taxon>Actinomadura</taxon>
    </lineage>
</organism>
<feature type="transmembrane region" description="Helical" evidence="6">
    <location>
        <begin position="39"/>
        <end position="63"/>
    </location>
</feature>
<dbReference type="PANTHER" id="PTHR43124:SF10">
    <property type="entry name" value="PURINE EFFLUX PUMP PBUE"/>
    <property type="match status" value="1"/>
</dbReference>